<dbReference type="PANTHER" id="PTHR30055">
    <property type="entry name" value="HTH-TYPE TRANSCRIPTIONAL REGULATOR RUTR"/>
    <property type="match status" value="1"/>
</dbReference>
<feature type="DNA-binding region" description="H-T-H motif" evidence="4">
    <location>
        <begin position="34"/>
        <end position="53"/>
    </location>
</feature>
<dbReference type="Pfam" id="PF00440">
    <property type="entry name" value="TetR_N"/>
    <property type="match status" value="1"/>
</dbReference>
<dbReference type="SUPFAM" id="SSF46689">
    <property type="entry name" value="Homeodomain-like"/>
    <property type="match status" value="1"/>
</dbReference>
<keyword evidence="1" id="KW-0805">Transcription regulation</keyword>
<dbReference type="GO" id="GO:0003700">
    <property type="term" value="F:DNA-binding transcription factor activity"/>
    <property type="evidence" value="ECO:0007669"/>
    <property type="project" value="TreeGrafter"/>
</dbReference>
<reference evidence="6" key="1">
    <citation type="submission" date="2020-10" db="EMBL/GenBank/DDBJ databases">
        <authorList>
            <person name="Gilroy R."/>
        </authorList>
    </citation>
    <scope>NUCLEOTIDE SEQUENCE</scope>
    <source>
        <strain evidence="6">11300</strain>
    </source>
</reference>
<protein>
    <submittedName>
        <fullName evidence="6">TetR/AcrR family transcriptional regulator</fullName>
    </submittedName>
</protein>
<dbReference type="PROSITE" id="PS50977">
    <property type="entry name" value="HTH_TETR_2"/>
    <property type="match status" value="1"/>
</dbReference>
<evidence type="ECO:0000313" key="7">
    <source>
        <dbReference type="Proteomes" id="UP000824091"/>
    </source>
</evidence>
<comment type="caution">
    <text evidence="6">The sequence shown here is derived from an EMBL/GenBank/DDBJ whole genome shotgun (WGS) entry which is preliminary data.</text>
</comment>
<dbReference type="InterPro" id="IPR001647">
    <property type="entry name" value="HTH_TetR"/>
</dbReference>
<dbReference type="EMBL" id="DVMO01000070">
    <property type="protein sequence ID" value="HIU27669.1"/>
    <property type="molecule type" value="Genomic_DNA"/>
</dbReference>
<accession>A0A9D1L7A7</accession>
<sequence>MKRAMSAEAKAARAKQIMDAAADMLLSTDYRHLKMSSIAKAVGISNGLIFKYFKTKETLFLSLLWREYEKRLDYLEAETEKTAFRDFSDVQELLLSELEHLLYQNPVYIKLESMRSIILEKNADTQLLLKMKEKFYGRVNAWSRKFSGSGIISQGEILDIFFAEIGIITGCYLQNAILNDARNIISQDRDNMPEISETDFREEILNRMKYYLQGYKQNMDN</sequence>
<keyword evidence="3" id="KW-0804">Transcription</keyword>
<evidence type="ECO:0000256" key="4">
    <source>
        <dbReference type="PROSITE-ProRule" id="PRU00335"/>
    </source>
</evidence>
<dbReference type="Gene3D" id="1.10.357.10">
    <property type="entry name" value="Tetracycline Repressor, domain 2"/>
    <property type="match status" value="1"/>
</dbReference>
<gene>
    <name evidence="6" type="ORF">IAD16_04770</name>
</gene>
<name>A0A9D1L7A7_9FIRM</name>
<evidence type="ECO:0000256" key="1">
    <source>
        <dbReference type="ARBA" id="ARBA00023015"/>
    </source>
</evidence>
<dbReference type="GO" id="GO:0000976">
    <property type="term" value="F:transcription cis-regulatory region binding"/>
    <property type="evidence" value="ECO:0007669"/>
    <property type="project" value="TreeGrafter"/>
</dbReference>
<dbReference type="InterPro" id="IPR050109">
    <property type="entry name" value="HTH-type_TetR-like_transc_reg"/>
</dbReference>
<evidence type="ECO:0000313" key="6">
    <source>
        <dbReference type="EMBL" id="HIU27669.1"/>
    </source>
</evidence>
<feature type="domain" description="HTH tetR-type" evidence="5">
    <location>
        <begin position="11"/>
        <end position="71"/>
    </location>
</feature>
<keyword evidence="2 4" id="KW-0238">DNA-binding</keyword>
<dbReference type="PANTHER" id="PTHR30055:SF234">
    <property type="entry name" value="HTH-TYPE TRANSCRIPTIONAL REGULATOR BETI"/>
    <property type="match status" value="1"/>
</dbReference>
<proteinExistence type="predicted"/>
<reference evidence="6" key="2">
    <citation type="journal article" date="2021" name="PeerJ">
        <title>Extensive microbial diversity within the chicken gut microbiome revealed by metagenomics and culture.</title>
        <authorList>
            <person name="Gilroy R."/>
            <person name="Ravi A."/>
            <person name="Getino M."/>
            <person name="Pursley I."/>
            <person name="Horton D.L."/>
            <person name="Alikhan N.F."/>
            <person name="Baker D."/>
            <person name="Gharbi K."/>
            <person name="Hall N."/>
            <person name="Watson M."/>
            <person name="Adriaenssens E.M."/>
            <person name="Foster-Nyarko E."/>
            <person name="Jarju S."/>
            <person name="Secka A."/>
            <person name="Antonio M."/>
            <person name="Oren A."/>
            <person name="Chaudhuri R.R."/>
            <person name="La Ragione R."/>
            <person name="Hildebrand F."/>
            <person name="Pallen M.J."/>
        </authorList>
    </citation>
    <scope>NUCLEOTIDE SEQUENCE</scope>
    <source>
        <strain evidence="6">11300</strain>
    </source>
</reference>
<dbReference type="AlphaFoldDB" id="A0A9D1L7A7"/>
<organism evidence="6 7">
    <name type="scientific">Candidatus Fimisoma avicola</name>
    <dbReference type="NCBI Taxonomy" id="2840826"/>
    <lineage>
        <taxon>Bacteria</taxon>
        <taxon>Bacillati</taxon>
        <taxon>Bacillota</taxon>
        <taxon>Clostridia</taxon>
        <taxon>Eubacteriales</taxon>
        <taxon>Candidatus Fimisoma</taxon>
    </lineage>
</organism>
<dbReference type="Proteomes" id="UP000824091">
    <property type="component" value="Unassembled WGS sequence"/>
</dbReference>
<dbReference type="InterPro" id="IPR009057">
    <property type="entry name" value="Homeodomain-like_sf"/>
</dbReference>
<evidence type="ECO:0000259" key="5">
    <source>
        <dbReference type="PROSITE" id="PS50977"/>
    </source>
</evidence>
<dbReference type="PRINTS" id="PR00455">
    <property type="entry name" value="HTHTETR"/>
</dbReference>
<evidence type="ECO:0000256" key="3">
    <source>
        <dbReference type="ARBA" id="ARBA00023163"/>
    </source>
</evidence>
<evidence type="ECO:0000256" key="2">
    <source>
        <dbReference type="ARBA" id="ARBA00023125"/>
    </source>
</evidence>